<protein>
    <submittedName>
        <fullName evidence="1">Uncharacterized protein</fullName>
    </submittedName>
</protein>
<dbReference type="RefSeq" id="WP_331302752.1">
    <property type="nucleotide sequence ID" value="NZ_MLCA01000009.1"/>
</dbReference>
<gene>
    <name evidence="1" type="ORF">MOTC310_17735</name>
</gene>
<organism evidence="1 2">
    <name type="scientific">Methylobacterium oryzae</name>
    <dbReference type="NCBI Taxonomy" id="334852"/>
    <lineage>
        <taxon>Bacteria</taxon>
        <taxon>Pseudomonadati</taxon>
        <taxon>Pseudomonadota</taxon>
        <taxon>Alphaproteobacteria</taxon>
        <taxon>Hyphomicrobiales</taxon>
        <taxon>Methylobacteriaceae</taxon>
        <taxon>Methylobacterium</taxon>
    </lineage>
</organism>
<sequence>MLYVPPELHRAMRQVALDDGRSASDVYVEAAQALVAGRGLKVEAPEIRAVAAPQGSGLAELAEAIERQGRRIEEILGRIAPSSGGARPDDGPSPAGTTAAAAVAALVGILTEAGPAGLTATQYREAVQAAGVRSGTAEVAKAVLRAAGVVRCEGRRWYICHS</sequence>
<keyword evidence="2" id="KW-1185">Reference proteome</keyword>
<name>A0ABU7TRD6_9HYPH</name>
<comment type="caution">
    <text evidence="1">The sequence shown here is derived from an EMBL/GenBank/DDBJ whole genome shotgun (WGS) entry which is preliminary data.</text>
</comment>
<proteinExistence type="predicted"/>
<reference evidence="1 2" key="1">
    <citation type="journal article" date="2012" name="Genet. Mol. Biol.">
        <title>Analysis of 16S rRNA and mxaF genes revealing insights into Methylobacterium niche-specific plant association.</title>
        <authorList>
            <person name="Dourado M.N."/>
            <person name="Andreote F.D."/>
            <person name="Dini-Andreote F."/>
            <person name="Conti R."/>
            <person name="Araujo J.M."/>
            <person name="Araujo W.L."/>
        </authorList>
    </citation>
    <scope>NUCLEOTIDE SEQUENCE [LARGE SCALE GENOMIC DNA]</scope>
    <source>
        <strain evidence="1 2">TC3-10</strain>
    </source>
</reference>
<evidence type="ECO:0000313" key="2">
    <source>
        <dbReference type="Proteomes" id="UP001355206"/>
    </source>
</evidence>
<dbReference type="Proteomes" id="UP001355206">
    <property type="component" value="Unassembled WGS sequence"/>
</dbReference>
<evidence type="ECO:0000313" key="1">
    <source>
        <dbReference type="EMBL" id="MEE7492217.1"/>
    </source>
</evidence>
<dbReference type="EMBL" id="MLCA01000009">
    <property type="protein sequence ID" value="MEE7492217.1"/>
    <property type="molecule type" value="Genomic_DNA"/>
</dbReference>
<accession>A0ABU7TRD6</accession>